<accession>A0ACC2JPB0</accession>
<sequence length="358" mass="39860">MFQSRASINATLSAFGVPTGDISNTLVGIAASFGSLAMLLFILRIFDRVWIMKVALGLDDYWLTLGVVFGSVLNFLRYPMAKYGLGKDIWTLSFPDISRTLKLLYVAEVFYFPSEMFTQLSILAFYRRVFAKSSSITQKGSIALMIFAVLFGTANTLAIIFQCTPLPFFWTGWSGEVTGSCININLFSWARAAIEIAVDIAILSLPLRDIALLQLSWRKKAQVLFVFALGFVITIVSILRLQSLVRFAKTTNATHDNTPVVYWSVLECDVFIIAACLPSLRSILAKRTPRWFGTTKKGESNSSGPRKYYRQDDVDSSHNPSSHESGQVPLPGSILKRVDLHISREPRTAGDDIELLGR</sequence>
<comment type="caution">
    <text evidence="1">The sequence shown here is derived from an EMBL/GenBank/DDBJ whole genome shotgun (WGS) entry which is preliminary data.</text>
</comment>
<evidence type="ECO:0000313" key="2">
    <source>
        <dbReference type="Proteomes" id="UP001153332"/>
    </source>
</evidence>
<dbReference type="Proteomes" id="UP001153332">
    <property type="component" value="Unassembled WGS sequence"/>
</dbReference>
<name>A0ACC2JPB0_9PEZI</name>
<gene>
    <name evidence="1" type="ORF">O1611_g4412</name>
</gene>
<dbReference type="EMBL" id="JAPUUL010000825">
    <property type="protein sequence ID" value="KAJ8129224.1"/>
    <property type="molecule type" value="Genomic_DNA"/>
</dbReference>
<reference evidence="1" key="1">
    <citation type="submission" date="2022-12" db="EMBL/GenBank/DDBJ databases">
        <title>Genome Sequence of Lasiodiplodia mahajangana.</title>
        <authorList>
            <person name="Buettner E."/>
        </authorList>
    </citation>
    <scope>NUCLEOTIDE SEQUENCE</scope>
    <source>
        <strain evidence="1">VT137</strain>
    </source>
</reference>
<organism evidence="1 2">
    <name type="scientific">Lasiodiplodia mahajangana</name>
    <dbReference type="NCBI Taxonomy" id="1108764"/>
    <lineage>
        <taxon>Eukaryota</taxon>
        <taxon>Fungi</taxon>
        <taxon>Dikarya</taxon>
        <taxon>Ascomycota</taxon>
        <taxon>Pezizomycotina</taxon>
        <taxon>Dothideomycetes</taxon>
        <taxon>Dothideomycetes incertae sedis</taxon>
        <taxon>Botryosphaeriales</taxon>
        <taxon>Botryosphaeriaceae</taxon>
        <taxon>Lasiodiplodia</taxon>
    </lineage>
</organism>
<keyword evidence="2" id="KW-1185">Reference proteome</keyword>
<evidence type="ECO:0000313" key="1">
    <source>
        <dbReference type="EMBL" id="KAJ8129224.1"/>
    </source>
</evidence>
<proteinExistence type="predicted"/>
<protein>
    <submittedName>
        <fullName evidence="1">Uncharacterized protein</fullName>
    </submittedName>
</protein>